<accession>A0A845E2Q9</accession>
<dbReference type="Gene3D" id="3.40.50.360">
    <property type="match status" value="1"/>
</dbReference>
<evidence type="ECO:0000313" key="4">
    <source>
        <dbReference type="Proteomes" id="UP000447393"/>
    </source>
</evidence>
<evidence type="ECO:0000313" key="3">
    <source>
        <dbReference type="EMBL" id="MYL50004.1"/>
    </source>
</evidence>
<proteinExistence type="inferred from homology"/>
<comment type="caution">
    <text evidence="3">The sequence shown here is derived from an EMBL/GenBank/DDBJ whole genome shotgun (WGS) entry which is preliminary data.</text>
</comment>
<sequence>MKSTERKMDMLEIAAICGSLRKDSFNKKLLEAVERESKGKWKIKFVEINRLPLFNEDIEKGGDPEEVAIFKEKLKGADGTLIITPEYNSGMPGGLKNALDWASRPVQDSVFKNTPAAVAGASPGRAGTALAQMQLRQTLVAMEANVMSGPKVLVGEVHKIIDSETNQITDPRTLSNLQSLIHGFTAFVEMYQKEQ</sequence>
<dbReference type="OrthoDB" id="9812295at2"/>
<name>A0A845E2Q9_9BACI</name>
<dbReference type="InterPro" id="IPR050712">
    <property type="entry name" value="NAD(P)H-dep_reductase"/>
</dbReference>
<dbReference type="PANTHER" id="PTHR30543:SF21">
    <property type="entry name" value="NAD(P)H-DEPENDENT FMN REDUCTASE LOT6"/>
    <property type="match status" value="1"/>
</dbReference>
<dbReference type="Pfam" id="PF03358">
    <property type="entry name" value="FMN_red"/>
    <property type="match status" value="1"/>
</dbReference>
<dbReference type="SUPFAM" id="SSF52218">
    <property type="entry name" value="Flavoproteins"/>
    <property type="match status" value="1"/>
</dbReference>
<dbReference type="InterPro" id="IPR005025">
    <property type="entry name" value="FMN_Rdtase-like_dom"/>
</dbReference>
<dbReference type="GO" id="GO:0016491">
    <property type="term" value="F:oxidoreductase activity"/>
    <property type="evidence" value="ECO:0007669"/>
    <property type="project" value="InterPro"/>
</dbReference>
<evidence type="ECO:0000259" key="2">
    <source>
        <dbReference type="Pfam" id="PF03358"/>
    </source>
</evidence>
<dbReference type="GO" id="GO:0010181">
    <property type="term" value="F:FMN binding"/>
    <property type="evidence" value="ECO:0007669"/>
    <property type="project" value="TreeGrafter"/>
</dbReference>
<dbReference type="Proteomes" id="UP000447393">
    <property type="component" value="Unassembled WGS sequence"/>
</dbReference>
<dbReference type="RefSeq" id="WP_160915022.1">
    <property type="nucleotide sequence ID" value="NZ_WMEZ01000003.1"/>
</dbReference>
<dbReference type="EMBL" id="WMEZ01000003">
    <property type="protein sequence ID" value="MYL50004.1"/>
    <property type="molecule type" value="Genomic_DNA"/>
</dbReference>
<feature type="domain" description="NADPH-dependent FMN reductase-like" evidence="2">
    <location>
        <begin position="12"/>
        <end position="158"/>
    </location>
</feature>
<dbReference type="GO" id="GO:0005829">
    <property type="term" value="C:cytosol"/>
    <property type="evidence" value="ECO:0007669"/>
    <property type="project" value="TreeGrafter"/>
</dbReference>
<organism evidence="3 4">
    <name type="scientific">Halobacillus litoralis</name>
    <dbReference type="NCBI Taxonomy" id="45668"/>
    <lineage>
        <taxon>Bacteria</taxon>
        <taxon>Bacillati</taxon>
        <taxon>Bacillota</taxon>
        <taxon>Bacilli</taxon>
        <taxon>Bacillales</taxon>
        <taxon>Bacillaceae</taxon>
        <taxon>Halobacillus</taxon>
    </lineage>
</organism>
<comment type="similarity">
    <text evidence="1">Belongs to the azoreductase type 2 family.</text>
</comment>
<dbReference type="AlphaFoldDB" id="A0A845E2Q9"/>
<reference evidence="3 4" key="1">
    <citation type="submission" date="2019-11" db="EMBL/GenBank/DDBJ databases">
        <title>Genome sequences of 17 halophilic strains isolated from different environments.</title>
        <authorList>
            <person name="Furrow R.E."/>
        </authorList>
    </citation>
    <scope>NUCLEOTIDE SEQUENCE [LARGE SCALE GENOMIC DNA]</scope>
    <source>
        <strain evidence="3 4">22505_10_Sand</strain>
    </source>
</reference>
<dbReference type="PANTHER" id="PTHR30543">
    <property type="entry name" value="CHROMATE REDUCTASE"/>
    <property type="match status" value="1"/>
</dbReference>
<dbReference type="InterPro" id="IPR029039">
    <property type="entry name" value="Flavoprotein-like_sf"/>
</dbReference>
<gene>
    <name evidence="3" type="ORF">GLV98_10945</name>
</gene>
<protein>
    <submittedName>
        <fullName evidence="3">NAD(P)H-dependent oxidoreductase</fullName>
    </submittedName>
</protein>
<evidence type="ECO:0000256" key="1">
    <source>
        <dbReference type="ARBA" id="ARBA00009428"/>
    </source>
</evidence>